<sequence length="229" mass="24081">MINVKCALALAGGYVLGRTRKAKAAIGLGLWISGRNYHAKDVVRDQVVRLLHSADGEQLINQIKGPATEAGRRAAVAVYEAQIGRLSDALTKRTERLTATLGDSEKVVRNSEKVVREGAEAAVGGLVGAVTPGKLRDRKGGGQPSSERTDERGPSGNGPVDEDHAETQNATGRDRTEAGRAADQDDSDKGGTEPAAERRVPDRSAGPRRDTSREPLERAAQGSTGGGAR</sequence>
<proteinExistence type="predicted"/>
<dbReference type="Proteomes" id="UP000179769">
    <property type="component" value="Unassembled WGS sequence"/>
</dbReference>
<reference evidence="3" key="1">
    <citation type="submission" date="2016-07" db="EMBL/GenBank/DDBJ databases">
        <title>Frankia sp. NRRL B-16219 Genome sequencing.</title>
        <authorList>
            <person name="Ghodhbane-Gtari F."/>
            <person name="Swanson E."/>
            <person name="Gueddou A."/>
            <person name="Louati M."/>
            <person name="Nouioui I."/>
            <person name="Hezbri K."/>
            <person name="Abebe-Akele F."/>
            <person name="Simpson S."/>
            <person name="Morris K."/>
            <person name="Thomas K."/>
            <person name="Gtari M."/>
            <person name="Tisa L.S."/>
        </authorList>
    </citation>
    <scope>NUCLEOTIDE SEQUENCE [LARGE SCALE GENOMIC DNA]</scope>
    <source>
        <strain evidence="3">NRRL B-16219</strain>
    </source>
</reference>
<dbReference type="RefSeq" id="WP_071064244.1">
    <property type="nucleotide sequence ID" value="NZ_MAXA01000216.1"/>
</dbReference>
<gene>
    <name evidence="2" type="ORF">BBK14_19025</name>
</gene>
<dbReference type="EMBL" id="MAXA01000216">
    <property type="protein sequence ID" value="OHV27878.1"/>
    <property type="molecule type" value="Genomic_DNA"/>
</dbReference>
<evidence type="ECO:0000313" key="3">
    <source>
        <dbReference type="Proteomes" id="UP000179769"/>
    </source>
</evidence>
<protein>
    <recommendedName>
        <fullName evidence="4">DNA primase</fullName>
    </recommendedName>
</protein>
<name>A0A1S1PYY6_9ACTN</name>
<evidence type="ECO:0000313" key="2">
    <source>
        <dbReference type="EMBL" id="OHV27878.1"/>
    </source>
</evidence>
<dbReference type="AlphaFoldDB" id="A0A1S1PYY6"/>
<organism evidence="2 3">
    <name type="scientific">Parafrankia soli</name>
    <dbReference type="NCBI Taxonomy" id="2599596"/>
    <lineage>
        <taxon>Bacteria</taxon>
        <taxon>Bacillati</taxon>
        <taxon>Actinomycetota</taxon>
        <taxon>Actinomycetes</taxon>
        <taxon>Frankiales</taxon>
        <taxon>Frankiaceae</taxon>
        <taxon>Parafrankia</taxon>
    </lineage>
</organism>
<comment type="caution">
    <text evidence="2">The sequence shown here is derived from an EMBL/GenBank/DDBJ whole genome shotgun (WGS) entry which is preliminary data.</text>
</comment>
<accession>A0A1S1PYY6</accession>
<evidence type="ECO:0000256" key="1">
    <source>
        <dbReference type="SAM" id="MobiDB-lite"/>
    </source>
</evidence>
<feature type="compositionally biased region" description="Basic and acidic residues" evidence="1">
    <location>
        <begin position="161"/>
        <end position="217"/>
    </location>
</feature>
<keyword evidence="3" id="KW-1185">Reference proteome</keyword>
<feature type="region of interest" description="Disordered" evidence="1">
    <location>
        <begin position="128"/>
        <end position="229"/>
    </location>
</feature>
<evidence type="ECO:0008006" key="4">
    <source>
        <dbReference type="Google" id="ProtNLM"/>
    </source>
</evidence>
<dbReference type="OrthoDB" id="4966929at2"/>